<dbReference type="SUPFAM" id="SSF101478">
    <property type="entry name" value="ADP-ribosylglycohydrolase"/>
    <property type="match status" value="1"/>
</dbReference>
<dbReference type="InterPro" id="IPR050792">
    <property type="entry name" value="ADP-ribosylglycohydrolase"/>
</dbReference>
<organism evidence="1 2">
    <name type="scientific">Octopus sinensis</name>
    <name type="common">East Asian common octopus</name>
    <dbReference type="NCBI Taxonomy" id="2607531"/>
    <lineage>
        <taxon>Eukaryota</taxon>
        <taxon>Metazoa</taxon>
        <taxon>Spiralia</taxon>
        <taxon>Lophotrochozoa</taxon>
        <taxon>Mollusca</taxon>
        <taxon>Cephalopoda</taxon>
        <taxon>Coleoidea</taxon>
        <taxon>Octopodiformes</taxon>
        <taxon>Octopoda</taxon>
        <taxon>Incirrata</taxon>
        <taxon>Octopodidae</taxon>
        <taxon>Octopus</taxon>
    </lineage>
</organism>
<reference evidence="2" key="1">
    <citation type="submission" date="2025-08" db="UniProtKB">
        <authorList>
            <consortium name="RefSeq"/>
        </authorList>
    </citation>
    <scope>IDENTIFICATION</scope>
</reference>
<name>A0A7E6EUH0_9MOLL</name>
<proteinExistence type="predicted"/>
<sequence>MKVLGKSSPLLQSVRLVLSPESMATVAERRIGAVIGSLVADAAVQPIHWNYNKEKLTALLSTRSDWEFWEPSQNPFYVQKTGKQTCYGDQNFVVLKSLVENSGINSDHLKKSLYEYFGAGTTYDNPIWSGGPKTIPITGCWRNGSIRDFLKNYEEKKQETGSESDEQVDCVLRIIPVAALYAGHPQLLDKVEEVVRLTQNNDVAVAFGLLAARLLEIYILNGPTADAIGQLRAKLTDPKRSSPSDLDTALVSHLQKVLQVKDKPHVDVACNVFKNN</sequence>
<evidence type="ECO:0000313" key="1">
    <source>
        <dbReference type="Proteomes" id="UP000515154"/>
    </source>
</evidence>
<protein>
    <submittedName>
        <fullName evidence="2">Crystallin J1A</fullName>
    </submittedName>
</protein>
<dbReference type="InterPro" id="IPR036705">
    <property type="entry name" value="Ribosyl_crysJ1_sf"/>
</dbReference>
<dbReference type="InterPro" id="IPR005502">
    <property type="entry name" value="Ribosyl_crysJ1"/>
</dbReference>
<dbReference type="RefSeq" id="XP_036358994.1">
    <property type="nucleotide sequence ID" value="XM_036503101.1"/>
</dbReference>
<dbReference type="AlphaFoldDB" id="A0A7E6EUH0"/>
<dbReference type="PANTHER" id="PTHR16222">
    <property type="entry name" value="ADP-RIBOSYLGLYCOHYDROLASE"/>
    <property type="match status" value="1"/>
</dbReference>
<gene>
    <name evidence="2" type="primary">LOC115212045</name>
</gene>
<dbReference type="Pfam" id="PF03747">
    <property type="entry name" value="ADP_ribosyl_GH"/>
    <property type="match status" value="1"/>
</dbReference>
<dbReference type="Proteomes" id="UP000515154">
    <property type="component" value="Linkage group LG5"/>
</dbReference>
<dbReference type="KEGG" id="osn:115212045"/>
<dbReference type="Gene3D" id="1.10.4080.10">
    <property type="entry name" value="ADP-ribosylation/Crystallin J1"/>
    <property type="match status" value="1"/>
</dbReference>
<accession>A0A7E6EUH0</accession>
<keyword evidence="1" id="KW-1185">Reference proteome</keyword>
<dbReference type="PANTHER" id="PTHR16222:SF17">
    <property type="entry name" value="SELENOPROTEIN J"/>
    <property type="match status" value="1"/>
</dbReference>
<evidence type="ECO:0000313" key="2">
    <source>
        <dbReference type="RefSeq" id="XP_036358994.1"/>
    </source>
</evidence>